<sequence>MPDKLKTQSRIFVKISEKYIKNKCVENYGQLVKLNFRALARYGKQIKKKYYVSIKRFVKRGTFFSNIFPIFIEFYQSTIDYDKGTSLLTNLEII</sequence>
<organism evidence="1 2">
    <name type="scientific">Brachionus plicatilis</name>
    <name type="common">Marine rotifer</name>
    <name type="synonym">Brachionus muelleri</name>
    <dbReference type="NCBI Taxonomy" id="10195"/>
    <lineage>
        <taxon>Eukaryota</taxon>
        <taxon>Metazoa</taxon>
        <taxon>Spiralia</taxon>
        <taxon>Gnathifera</taxon>
        <taxon>Rotifera</taxon>
        <taxon>Eurotatoria</taxon>
        <taxon>Monogononta</taxon>
        <taxon>Pseudotrocha</taxon>
        <taxon>Ploima</taxon>
        <taxon>Brachionidae</taxon>
        <taxon>Brachionus</taxon>
    </lineage>
</organism>
<dbReference type="Proteomes" id="UP000276133">
    <property type="component" value="Unassembled WGS sequence"/>
</dbReference>
<evidence type="ECO:0000313" key="1">
    <source>
        <dbReference type="EMBL" id="RNA24555.1"/>
    </source>
</evidence>
<protein>
    <submittedName>
        <fullName evidence="1">Uncharacterized protein</fullName>
    </submittedName>
</protein>
<dbReference type="EMBL" id="REGN01003097">
    <property type="protein sequence ID" value="RNA24555.1"/>
    <property type="molecule type" value="Genomic_DNA"/>
</dbReference>
<evidence type="ECO:0000313" key="2">
    <source>
        <dbReference type="Proteomes" id="UP000276133"/>
    </source>
</evidence>
<keyword evidence="2" id="KW-1185">Reference proteome</keyword>
<proteinExistence type="predicted"/>
<comment type="caution">
    <text evidence="1">The sequence shown here is derived from an EMBL/GenBank/DDBJ whole genome shotgun (WGS) entry which is preliminary data.</text>
</comment>
<reference evidence="1 2" key="1">
    <citation type="journal article" date="2018" name="Sci. Rep.">
        <title>Genomic signatures of local adaptation to the degree of environmental predictability in rotifers.</title>
        <authorList>
            <person name="Franch-Gras L."/>
            <person name="Hahn C."/>
            <person name="Garcia-Roger E.M."/>
            <person name="Carmona M.J."/>
            <person name="Serra M."/>
            <person name="Gomez A."/>
        </authorList>
    </citation>
    <scope>NUCLEOTIDE SEQUENCE [LARGE SCALE GENOMIC DNA]</scope>
    <source>
        <strain evidence="1">HYR1</strain>
    </source>
</reference>
<dbReference type="AlphaFoldDB" id="A0A3M7RMK0"/>
<name>A0A3M7RMK0_BRAPC</name>
<gene>
    <name evidence="1" type="ORF">BpHYR1_030128</name>
</gene>
<accession>A0A3M7RMK0</accession>